<proteinExistence type="inferred from homology"/>
<evidence type="ECO:0008006" key="5">
    <source>
        <dbReference type="Google" id="ProtNLM"/>
    </source>
</evidence>
<dbReference type="Proteomes" id="UP000018733">
    <property type="component" value="Unassembled WGS sequence"/>
</dbReference>
<dbReference type="HOGENOM" id="CLU_045683_0_0_4"/>
<keyword evidence="2" id="KW-0732">Signal</keyword>
<protein>
    <recommendedName>
        <fullName evidence="5">ABC transporter substrate-binding protein</fullName>
    </recommendedName>
</protein>
<dbReference type="eggNOG" id="COG3181">
    <property type="taxonomic scope" value="Bacteria"/>
</dbReference>
<dbReference type="AlphaFoldDB" id="V8QPK5"/>
<accession>V8QPK5</accession>
<evidence type="ECO:0000256" key="1">
    <source>
        <dbReference type="ARBA" id="ARBA00006987"/>
    </source>
</evidence>
<dbReference type="PIRSF" id="PIRSF017082">
    <property type="entry name" value="YflP"/>
    <property type="match status" value="1"/>
</dbReference>
<dbReference type="PANTHER" id="PTHR42928">
    <property type="entry name" value="TRICARBOXYLATE-BINDING PROTEIN"/>
    <property type="match status" value="1"/>
</dbReference>
<dbReference type="Gene3D" id="3.40.190.10">
    <property type="entry name" value="Periplasmic binding protein-like II"/>
    <property type="match status" value="1"/>
</dbReference>
<evidence type="ECO:0000313" key="4">
    <source>
        <dbReference type="Proteomes" id="UP000018733"/>
    </source>
</evidence>
<dbReference type="InterPro" id="IPR042100">
    <property type="entry name" value="Bug_dom1"/>
</dbReference>
<dbReference type="PATRIC" id="fig|1424334.3.peg.2429"/>
<dbReference type="STRING" id="1424334.W822_12060"/>
<dbReference type="SUPFAM" id="SSF53850">
    <property type="entry name" value="Periplasmic binding protein-like II"/>
    <property type="match status" value="1"/>
</dbReference>
<feature type="chain" id="PRO_5004771613" description="ABC transporter substrate-binding protein" evidence="2">
    <location>
        <begin position="31"/>
        <end position="331"/>
    </location>
</feature>
<comment type="caution">
    <text evidence="3">The sequence shown here is derived from an EMBL/GenBank/DDBJ whole genome shotgun (WGS) entry which is preliminary data.</text>
</comment>
<dbReference type="InterPro" id="IPR005064">
    <property type="entry name" value="BUG"/>
</dbReference>
<dbReference type="PANTHER" id="PTHR42928:SF5">
    <property type="entry name" value="BLR1237 PROTEIN"/>
    <property type="match status" value="1"/>
</dbReference>
<evidence type="ECO:0000313" key="3">
    <source>
        <dbReference type="EMBL" id="ETF01547.1"/>
    </source>
</evidence>
<sequence>MTMISRKCVLKLSAPALICTLALVSASSYAQTFPDKPITIVVPFSAGGGADLVARMLGKELSKNLDHAPIVIENKAGASGNIGASYVSRSKPDGYTLLLTNSTLTINASVGLTKGLDIKKELSPVANLVSTPIALAVNSKMPVNNVDELVAYARKNQDKLSYSSCGTGTPQHFAGAKFNLLTKLDIVHVPYKGCAPAVNDGVGNQVPILFSTIPNAGPHVQEGTLRMLGIASKNRLSFMPDVPSISETEPFGDMDISVWFGLFAPSGVPLAIQKKIEAAVLLTMKEPSLQNDFKSRFYEIDIRDSKNMSQLVDHDLATYKKLAQQSNITLN</sequence>
<feature type="signal peptide" evidence="2">
    <location>
        <begin position="1"/>
        <end position="30"/>
    </location>
</feature>
<dbReference type="Gene3D" id="3.40.190.150">
    <property type="entry name" value="Bordetella uptake gene, domain 1"/>
    <property type="match status" value="1"/>
</dbReference>
<reference evidence="3 4" key="1">
    <citation type="journal article" date="2014" name="Genome Announc.">
        <title>Draft Genome Sequence of Advenella kashmirensis Strain W13003, a Polycyclic Aromatic Hydrocarbon-Degrading Bacterium.</title>
        <authorList>
            <person name="Wang X."/>
            <person name="Jin D."/>
            <person name="Zhou L."/>
            <person name="Wu L."/>
            <person name="An W."/>
            <person name="Zhao L."/>
        </authorList>
    </citation>
    <scope>NUCLEOTIDE SEQUENCE [LARGE SCALE GENOMIC DNA]</scope>
    <source>
        <strain evidence="3 4">W13003</strain>
    </source>
</reference>
<organism evidence="3 4">
    <name type="scientific">Advenella kashmirensis W13003</name>
    <dbReference type="NCBI Taxonomy" id="1424334"/>
    <lineage>
        <taxon>Bacteria</taxon>
        <taxon>Pseudomonadati</taxon>
        <taxon>Pseudomonadota</taxon>
        <taxon>Betaproteobacteria</taxon>
        <taxon>Burkholderiales</taxon>
        <taxon>Alcaligenaceae</taxon>
    </lineage>
</organism>
<keyword evidence="4" id="KW-1185">Reference proteome</keyword>
<comment type="similarity">
    <text evidence="1">Belongs to the UPF0065 (bug) family.</text>
</comment>
<gene>
    <name evidence="3" type="ORF">W822_12060</name>
</gene>
<name>V8QPK5_9BURK</name>
<evidence type="ECO:0000256" key="2">
    <source>
        <dbReference type="SAM" id="SignalP"/>
    </source>
</evidence>
<dbReference type="Pfam" id="PF03401">
    <property type="entry name" value="TctC"/>
    <property type="match status" value="1"/>
</dbReference>
<dbReference type="EMBL" id="AYXT01000010">
    <property type="protein sequence ID" value="ETF01547.1"/>
    <property type="molecule type" value="Genomic_DNA"/>
</dbReference>